<dbReference type="InterPro" id="IPR050765">
    <property type="entry name" value="Riboflavin_Biosynth_HTPR"/>
</dbReference>
<protein>
    <submittedName>
        <fullName evidence="2">Dihydrofolate reductase</fullName>
    </submittedName>
</protein>
<evidence type="ECO:0000259" key="1">
    <source>
        <dbReference type="Pfam" id="PF01872"/>
    </source>
</evidence>
<dbReference type="GO" id="GO:0009231">
    <property type="term" value="P:riboflavin biosynthetic process"/>
    <property type="evidence" value="ECO:0007669"/>
    <property type="project" value="InterPro"/>
</dbReference>
<dbReference type="Proteomes" id="UP000268084">
    <property type="component" value="Chromosome"/>
</dbReference>
<gene>
    <name evidence="2" type="ORF">EH165_03570</name>
</gene>
<dbReference type="Gene3D" id="3.40.430.10">
    <property type="entry name" value="Dihydrofolate Reductase, subunit A"/>
    <property type="match status" value="1"/>
</dbReference>
<dbReference type="InterPro" id="IPR024072">
    <property type="entry name" value="DHFR-like_dom_sf"/>
</dbReference>
<keyword evidence="3" id="KW-1185">Reference proteome</keyword>
<organism evidence="2 3">
    <name type="scientific">Nakamurella antarctica</name>
    <dbReference type="NCBI Taxonomy" id="1902245"/>
    <lineage>
        <taxon>Bacteria</taxon>
        <taxon>Bacillati</taxon>
        <taxon>Actinomycetota</taxon>
        <taxon>Actinomycetes</taxon>
        <taxon>Nakamurellales</taxon>
        <taxon>Nakamurellaceae</taxon>
        <taxon>Nakamurella</taxon>
    </lineage>
</organism>
<evidence type="ECO:0000313" key="3">
    <source>
        <dbReference type="Proteomes" id="UP000268084"/>
    </source>
</evidence>
<dbReference type="GO" id="GO:0008703">
    <property type="term" value="F:5-amino-6-(5-phosphoribosylamino)uracil reductase activity"/>
    <property type="evidence" value="ECO:0007669"/>
    <property type="project" value="InterPro"/>
</dbReference>
<dbReference type="InterPro" id="IPR002734">
    <property type="entry name" value="RibDG_C"/>
</dbReference>
<evidence type="ECO:0000313" key="2">
    <source>
        <dbReference type="EMBL" id="AZI57375.1"/>
    </source>
</evidence>
<dbReference type="RefSeq" id="WP_124798060.1">
    <property type="nucleotide sequence ID" value="NZ_CP034170.1"/>
</dbReference>
<dbReference type="AlphaFoldDB" id="A0A3G8ZKK3"/>
<dbReference type="OrthoDB" id="3471694at2"/>
<dbReference type="SUPFAM" id="SSF53597">
    <property type="entry name" value="Dihydrofolate reductase-like"/>
    <property type="match status" value="1"/>
</dbReference>
<feature type="domain" description="Bacterial bifunctional deaminase-reductase C-terminal" evidence="1">
    <location>
        <begin position="2"/>
        <end position="170"/>
    </location>
</feature>
<dbReference type="PANTHER" id="PTHR38011">
    <property type="entry name" value="DIHYDROFOLATE REDUCTASE FAMILY PROTEIN (AFU_ORTHOLOGUE AFUA_8G06820)"/>
    <property type="match status" value="1"/>
</dbReference>
<dbReference type="KEGG" id="nak:EH165_03570"/>
<proteinExistence type="predicted"/>
<sequence>MRKVVAGLFYSLDGVVEAPHLWQFDSFDDQVGEAMTGMITETDTVLIGRLGYEQWSEYWPTADDEFGDFINPVQKFVASTTLSPELSWENSTLIEGDFVEFVTALKQSEGRDIAVCGSISLARQLIFAGLLDSLTLTMHPVIAGAGKRLFEPTDPTTRLTLAGSTISSKGNAILTYSLLADEQRLESAVRYTHSEPHSLKCGCPDRPLR</sequence>
<reference evidence="2 3" key="1">
    <citation type="submission" date="2018-11" db="EMBL/GenBank/DDBJ databases">
        <authorList>
            <person name="Da X."/>
        </authorList>
    </citation>
    <scope>NUCLEOTIDE SEQUENCE [LARGE SCALE GENOMIC DNA]</scope>
    <source>
        <strain evidence="2 3">S14-144</strain>
    </source>
</reference>
<accession>A0A3G8ZKK3</accession>
<name>A0A3G8ZKK3_9ACTN</name>
<reference evidence="2 3" key="2">
    <citation type="submission" date="2018-12" db="EMBL/GenBank/DDBJ databases">
        <title>Nakamurella antarcticus sp. nov., isolated from Antarctica South Shetland Islands soil.</title>
        <authorList>
            <person name="Peng F."/>
        </authorList>
    </citation>
    <scope>NUCLEOTIDE SEQUENCE [LARGE SCALE GENOMIC DNA]</scope>
    <source>
        <strain evidence="2 3">S14-144</strain>
    </source>
</reference>
<dbReference type="EMBL" id="CP034170">
    <property type="protein sequence ID" value="AZI57375.1"/>
    <property type="molecule type" value="Genomic_DNA"/>
</dbReference>
<dbReference type="PANTHER" id="PTHR38011:SF2">
    <property type="entry name" value="BIFUNCTIONAL DEAMINASE-REDUCTASE DOMAIN PROTEIN"/>
    <property type="match status" value="1"/>
</dbReference>
<dbReference type="Pfam" id="PF01872">
    <property type="entry name" value="RibD_C"/>
    <property type="match status" value="1"/>
</dbReference>